<evidence type="ECO:0000313" key="4">
    <source>
        <dbReference type="Proteomes" id="UP000242447"/>
    </source>
</evidence>
<evidence type="ECO:0000313" key="3">
    <source>
        <dbReference type="EMBL" id="ARO14888.1"/>
    </source>
</evidence>
<dbReference type="PANTHER" id="PTHR31126:SF1">
    <property type="entry name" value="TYROSINE SPECIFIC PROTEIN PHOSPHATASES DOMAIN-CONTAINING PROTEIN"/>
    <property type="match status" value="1"/>
</dbReference>
<dbReference type="EMBL" id="CP019937">
    <property type="protein sequence ID" value="ARO14888.1"/>
    <property type="molecule type" value="Genomic_DNA"/>
</dbReference>
<dbReference type="InterPro" id="IPR016130">
    <property type="entry name" value="Tyr_Pase_AS"/>
</dbReference>
<comment type="similarity">
    <text evidence="1">Belongs to the protein-tyrosine phosphatase family.</text>
</comment>
<dbReference type="InterPro" id="IPR000387">
    <property type="entry name" value="Tyr_Pase_dom"/>
</dbReference>
<gene>
    <name evidence="3" type="ORF">BVG79_01542</name>
</gene>
<proteinExistence type="inferred from homology"/>
<sequence>MRSGLASVIDLRTARERAEAPSPFSSTVGIQDIHIPLFSQLTPADQAMHDDPDFTLGARYQAALTAAAPRFAEVFDAIANAPEGVVVFHCTAGKDRTGMIAALLLSLADVTDENIIADYVRTSTDGALFIQKLGEDALSRGADPRLLATLLATPADAMSGVLKTVSVEFGGAAGYLRAAGLTDATINRAVDRLIGA</sequence>
<dbReference type="STRING" id="92947.BVG79_01542"/>
<evidence type="ECO:0000256" key="1">
    <source>
        <dbReference type="ARBA" id="ARBA00009580"/>
    </source>
</evidence>
<name>A0A1W6P057_9RHOB</name>
<dbReference type="Pfam" id="PF13350">
    <property type="entry name" value="Y_phosphatase3"/>
    <property type="match status" value="1"/>
</dbReference>
<dbReference type="Gene3D" id="3.90.190.10">
    <property type="entry name" value="Protein tyrosine phosphatase superfamily"/>
    <property type="match status" value="1"/>
</dbReference>
<dbReference type="PROSITE" id="PS50056">
    <property type="entry name" value="TYR_PHOSPHATASE_2"/>
    <property type="match status" value="1"/>
</dbReference>
<dbReference type="GO" id="GO:0004721">
    <property type="term" value="F:phosphoprotein phosphatase activity"/>
    <property type="evidence" value="ECO:0007669"/>
    <property type="project" value="InterPro"/>
</dbReference>
<dbReference type="InterPro" id="IPR026893">
    <property type="entry name" value="Tyr/Ser_Pase_IphP-type"/>
</dbReference>
<dbReference type="SUPFAM" id="SSF52799">
    <property type="entry name" value="(Phosphotyrosine protein) phosphatases II"/>
    <property type="match status" value="1"/>
</dbReference>
<protein>
    <submittedName>
        <fullName evidence="3">Protein tyrosine/serine phosphatase-like protein</fullName>
    </submittedName>
</protein>
<feature type="domain" description="Tyrosine specific protein phosphatases" evidence="2">
    <location>
        <begin position="69"/>
        <end position="128"/>
    </location>
</feature>
<accession>A0A1W6P057</accession>
<dbReference type="Proteomes" id="UP000242447">
    <property type="component" value="Chromosome"/>
</dbReference>
<keyword evidence="4" id="KW-1185">Reference proteome</keyword>
<reference evidence="3 4" key="1">
    <citation type="submission" date="2017-02" db="EMBL/GenBank/DDBJ databases">
        <title>Ketogulonicigenium robustum SPU B003 Genome sequencing and assembly.</title>
        <authorList>
            <person name="Li Y."/>
            <person name="Liu L."/>
            <person name="Wang C."/>
            <person name="Zhang M."/>
            <person name="Zhang T."/>
            <person name="Zhang Y."/>
        </authorList>
    </citation>
    <scope>NUCLEOTIDE SEQUENCE [LARGE SCALE GENOMIC DNA]</scope>
    <source>
        <strain evidence="3 4">SPU_B003</strain>
    </source>
</reference>
<dbReference type="KEGG" id="kro:BVG79_01542"/>
<dbReference type="PROSITE" id="PS00383">
    <property type="entry name" value="TYR_PHOSPHATASE_1"/>
    <property type="match status" value="1"/>
</dbReference>
<dbReference type="PANTHER" id="PTHR31126">
    <property type="entry name" value="TYROSINE-PROTEIN PHOSPHATASE"/>
    <property type="match status" value="1"/>
</dbReference>
<dbReference type="InterPro" id="IPR029021">
    <property type="entry name" value="Prot-tyrosine_phosphatase-like"/>
</dbReference>
<evidence type="ECO:0000259" key="2">
    <source>
        <dbReference type="PROSITE" id="PS50056"/>
    </source>
</evidence>
<organism evidence="3 4">
    <name type="scientific">Ketogulonicigenium robustum</name>
    <dbReference type="NCBI Taxonomy" id="92947"/>
    <lineage>
        <taxon>Bacteria</taxon>
        <taxon>Pseudomonadati</taxon>
        <taxon>Pseudomonadota</taxon>
        <taxon>Alphaproteobacteria</taxon>
        <taxon>Rhodobacterales</taxon>
        <taxon>Roseobacteraceae</taxon>
        <taxon>Ketogulonicigenium</taxon>
    </lineage>
</organism>
<dbReference type="AlphaFoldDB" id="A0A1W6P057"/>